<sequence>MRRLWLLDLSRSCLDFPQGIEYLPDSLKCLMWPFWPLKSLPSNFRPHNLVELRMPNSKLQQLWSGVQNLGNLKYVDLSDSLYLTEISGLSQAPNLVRVDLSFCTRLRQVPSLRFRIRDKLGTSLDQSINNLGHKCSHSDCGTLGQLKLENCSNLKVVENIYGNVKELHLSFTSVAELPSSICTLYNLEYLELRNCQSLRSLPCDIQKLKSLKSLNLSGCSSFDKLPVLPRNLIDLNLSRISIELVRSSSIKYLSSLEKLSLLHCRRLKSLPTGCELKSLKRLNLKGCNQLEAFPALLLENLETLNLMETRIQVLPSLSSFSSLGILILDASKIERVPKNIKNLFMLIELLIRDCRRLKSLPELPLSLELVDASGCISLETISNSRDALIQWLRSGNHVVTHRQFFYSDCIELDQIARNNIVSEFQLRALDTSIKSVLPNSKLKRSDNPGVSICFPANKIPMWFTYQLERSSINIGLCSDWMNNFLGFALCAVVAQDLMSLNLLRCEANFKTINGDSYQFIWDLNDSRTTFLDSSSINLFMWYKHENYRCCLDTVEVSFCFFAGSVENEVRACGVRPLYLQDAEENWLASIESVLFFLRLIQLLGSGKFKFEPLEVRRRAADFGWDKRYEGESS</sequence>
<evidence type="ECO:0000256" key="1">
    <source>
        <dbReference type="ARBA" id="ARBA00022614"/>
    </source>
</evidence>
<dbReference type="PANTHER" id="PTHR11017">
    <property type="entry name" value="LEUCINE-RICH REPEAT-CONTAINING PROTEIN"/>
    <property type="match status" value="1"/>
</dbReference>
<dbReference type="InterPro" id="IPR045344">
    <property type="entry name" value="C-JID"/>
</dbReference>
<proteinExistence type="predicted"/>
<name>A0AA87Z912_FICCA</name>
<dbReference type="AlphaFoldDB" id="A0AA87Z912"/>
<evidence type="ECO:0000313" key="4">
    <source>
        <dbReference type="EMBL" id="GMN23671.1"/>
    </source>
</evidence>
<protein>
    <recommendedName>
        <fullName evidence="3">C-JID domain-containing protein</fullName>
    </recommendedName>
</protein>
<dbReference type="GO" id="GO:0006952">
    <property type="term" value="P:defense response"/>
    <property type="evidence" value="ECO:0007669"/>
    <property type="project" value="InterPro"/>
</dbReference>
<dbReference type="Pfam" id="PF07725">
    <property type="entry name" value="LRR_3"/>
    <property type="match status" value="1"/>
</dbReference>
<dbReference type="InterPro" id="IPR011713">
    <property type="entry name" value="Leu-rich_rpt_3"/>
</dbReference>
<dbReference type="InterPro" id="IPR044974">
    <property type="entry name" value="Disease_R_plants"/>
</dbReference>
<keyword evidence="5" id="KW-1185">Reference proteome</keyword>
<dbReference type="EMBL" id="BTGU01001465">
    <property type="protein sequence ID" value="GMN23671.1"/>
    <property type="molecule type" value="Genomic_DNA"/>
</dbReference>
<evidence type="ECO:0000313" key="5">
    <source>
        <dbReference type="Proteomes" id="UP001187192"/>
    </source>
</evidence>
<keyword evidence="2" id="KW-0677">Repeat</keyword>
<evidence type="ECO:0000256" key="2">
    <source>
        <dbReference type="ARBA" id="ARBA00022737"/>
    </source>
</evidence>
<dbReference type="SUPFAM" id="SSF52058">
    <property type="entry name" value="L domain-like"/>
    <property type="match status" value="2"/>
</dbReference>
<evidence type="ECO:0000259" key="3">
    <source>
        <dbReference type="Pfam" id="PF20160"/>
    </source>
</evidence>
<dbReference type="Pfam" id="PF20160">
    <property type="entry name" value="C-JID"/>
    <property type="match status" value="1"/>
</dbReference>
<dbReference type="Gene3D" id="3.80.10.10">
    <property type="entry name" value="Ribonuclease Inhibitor"/>
    <property type="match status" value="3"/>
</dbReference>
<organism evidence="4 5">
    <name type="scientific">Ficus carica</name>
    <name type="common">Common fig</name>
    <dbReference type="NCBI Taxonomy" id="3494"/>
    <lineage>
        <taxon>Eukaryota</taxon>
        <taxon>Viridiplantae</taxon>
        <taxon>Streptophyta</taxon>
        <taxon>Embryophyta</taxon>
        <taxon>Tracheophyta</taxon>
        <taxon>Spermatophyta</taxon>
        <taxon>Magnoliopsida</taxon>
        <taxon>eudicotyledons</taxon>
        <taxon>Gunneridae</taxon>
        <taxon>Pentapetalae</taxon>
        <taxon>rosids</taxon>
        <taxon>fabids</taxon>
        <taxon>Rosales</taxon>
        <taxon>Moraceae</taxon>
        <taxon>Ficeae</taxon>
        <taxon>Ficus</taxon>
    </lineage>
</organism>
<feature type="domain" description="C-JID" evidence="3">
    <location>
        <begin position="454"/>
        <end position="583"/>
    </location>
</feature>
<keyword evidence="1" id="KW-0433">Leucine-rich repeat</keyword>
<dbReference type="PANTHER" id="PTHR11017:SF479">
    <property type="entry name" value="DISEASE RESISTANCE PROTEIN (TIR-NBS-LRR CLASS) FAMILY"/>
    <property type="match status" value="1"/>
</dbReference>
<dbReference type="Proteomes" id="UP001187192">
    <property type="component" value="Unassembled WGS sequence"/>
</dbReference>
<reference evidence="4" key="1">
    <citation type="submission" date="2023-07" db="EMBL/GenBank/DDBJ databases">
        <title>draft genome sequence of fig (Ficus carica).</title>
        <authorList>
            <person name="Takahashi T."/>
            <person name="Nishimura K."/>
        </authorList>
    </citation>
    <scope>NUCLEOTIDE SEQUENCE</scope>
</reference>
<dbReference type="InterPro" id="IPR032675">
    <property type="entry name" value="LRR_dom_sf"/>
</dbReference>
<accession>A0AA87Z912</accession>
<comment type="caution">
    <text evidence="4">The sequence shown here is derived from an EMBL/GenBank/DDBJ whole genome shotgun (WGS) entry which is preliminary data.</text>
</comment>
<gene>
    <name evidence="4" type="ORF">TIFTF001_040483</name>
</gene>